<proteinExistence type="predicted"/>
<dbReference type="InterPro" id="IPR009003">
    <property type="entry name" value="Peptidase_S1_PA"/>
</dbReference>
<dbReference type="SMART" id="SM00020">
    <property type="entry name" value="Tryp_SPc"/>
    <property type="match status" value="1"/>
</dbReference>
<keyword evidence="1 6" id="KW-0645">Protease</keyword>
<dbReference type="PROSITE" id="PS50240">
    <property type="entry name" value="TRYPSIN_DOM"/>
    <property type="match status" value="1"/>
</dbReference>
<sequence length="235" mass="25985">QLRSSLEGFWVPTGLQVDMGRRPFESTLFMTCLLIWIGDSISTCQCHFSSKDDDWNSGSRILNGEPADIADYPFYGLIVSSHKIYLNPVAKTGVNVHCGSALISPLYFLTAFHCFMNKVDPKAWSVITGLKDRCKELGSAQVFRITKLIPYPKAVLAYKIKKHDIAIIKVDRSVGNITPISLPTAPPRPGELGVVIGFGLVRINSAKGDTTIYLVLFRRSLSSFRTSSCARSPKK</sequence>
<evidence type="ECO:0000256" key="2">
    <source>
        <dbReference type="ARBA" id="ARBA00022801"/>
    </source>
</evidence>
<evidence type="ECO:0000259" key="5">
    <source>
        <dbReference type="PROSITE" id="PS50240"/>
    </source>
</evidence>
<keyword evidence="2" id="KW-0378">Hydrolase</keyword>
<dbReference type="EMBL" id="GBHO01008110">
    <property type="protein sequence ID" value="JAG35494.1"/>
    <property type="molecule type" value="Transcribed_RNA"/>
</dbReference>
<keyword evidence="4" id="KW-1015">Disulfide bond</keyword>
<dbReference type="PANTHER" id="PTHR24276:SF98">
    <property type="entry name" value="FI18310P1-RELATED"/>
    <property type="match status" value="1"/>
</dbReference>
<dbReference type="GO" id="GO:0006508">
    <property type="term" value="P:proteolysis"/>
    <property type="evidence" value="ECO:0007669"/>
    <property type="project" value="UniProtKB-KW"/>
</dbReference>
<gene>
    <name evidence="6" type="ORF">CM83_100425</name>
</gene>
<dbReference type="InterPro" id="IPR001254">
    <property type="entry name" value="Trypsin_dom"/>
</dbReference>
<name>A0A0A9YTJ2_LYGHE</name>
<evidence type="ECO:0000256" key="1">
    <source>
        <dbReference type="ARBA" id="ARBA00022670"/>
    </source>
</evidence>
<dbReference type="Pfam" id="PF00089">
    <property type="entry name" value="Trypsin"/>
    <property type="match status" value="1"/>
</dbReference>
<keyword evidence="6" id="KW-0472">Membrane</keyword>
<feature type="domain" description="Peptidase S1" evidence="5">
    <location>
        <begin position="61"/>
        <end position="235"/>
    </location>
</feature>
<feature type="non-terminal residue" evidence="6">
    <location>
        <position position="1"/>
    </location>
</feature>
<keyword evidence="6" id="KW-0812">Transmembrane</keyword>
<evidence type="ECO:0000256" key="3">
    <source>
        <dbReference type="ARBA" id="ARBA00022825"/>
    </source>
</evidence>
<dbReference type="Gene3D" id="2.40.10.10">
    <property type="entry name" value="Trypsin-like serine proteases"/>
    <property type="match status" value="1"/>
</dbReference>
<accession>A0A0A9YTJ2</accession>
<dbReference type="GO" id="GO:0004252">
    <property type="term" value="F:serine-type endopeptidase activity"/>
    <property type="evidence" value="ECO:0007669"/>
    <property type="project" value="InterPro"/>
</dbReference>
<dbReference type="PANTHER" id="PTHR24276">
    <property type="entry name" value="POLYSERASE-RELATED"/>
    <property type="match status" value="1"/>
</dbReference>
<reference evidence="6" key="2">
    <citation type="submission" date="2014-07" db="EMBL/GenBank/DDBJ databases">
        <authorList>
            <person name="Hull J."/>
        </authorList>
    </citation>
    <scope>NUCLEOTIDE SEQUENCE</scope>
</reference>
<protein>
    <submittedName>
        <fullName evidence="6">Transmembrane protease serine 11D</fullName>
    </submittedName>
</protein>
<evidence type="ECO:0000256" key="4">
    <source>
        <dbReference type="ARBA" id="ARBA00023157"/>
    </source>
</evidence>
<evidence type="ECO:0000313" key="6">
    <source>
        <dbReference type="EMBL" id="JAG35494.1"/>
    </source>
</evidence>
<dbReference type="SUPFAM" id="SSF50494">
    <property type="entry name" value="Trypsin-like serine proteases"/>
    <property type="match status" value="1"/>
</dbReference>
<dbReference type="AlphaFoldDB" id="A0A0A9YTJ2"/>
<keyword evidence="3" id="KW-0720">Serine protease</keyword>
<dbReference type="InterPro" id="IPR043504">
    <property type="entry name" value="Peptidase_S1_PA_chymotrypsin"/>
</dbReference>
<organism evidence="6">
    <name type="scientific">Lygus hesperus</name>
    <name type="common">Western plant bug</name>
    <dbReference type="NCBI Taxonomy" id="30085"/>
    <lineage>
        <taxon>Eukaryota</taxon>
        <taxon>Metazoa</taxon>
        <taxon>Ecdysozoa</taxon>
        <taxon>Arthropoda</taxon>
        <taxon>Hexapoda</taxon>
        <taxon>Insecta</taxon>
        <taxon>Pterygota</taxon>
        <taxon>Neoptera</taxon>
        <taxon>Paraneoptera</taxon>
        <taxon>Hemiptera</taxon>
        <taxon>Heteroptera</taxon>
        <taxon>Panheteroptera</taxon>
        <taxon>Cimicomorpha</taxon>
        <taxon>Miridae</taxon>
        <taxon>Mirini</taxon>
        <taxon>Lygus</taxon>
    </lineage>
</organism>
<dbReference type="InterPro" id="IPR050430">
    <property type="entry name" value="Peptidase_S1"/>
</dbReference>
<reference evidence="6" key="1">
    <citation type="journal article" date="2014" name="PLoS ONE">
        <title>Transcriptome-Based Identification of ABC Transporters in the Western Tarnished Plant Bug Lygus hesperus.</title>
        <authorList>
            <person name="Hull J.J."/>
            <person name="Chaney K."/>
            <person name="Geib S.M."/>
            <person name="Fabrick J.A."/>
            <person name="Brent C.S."/>
            <person name="Walsh D."/>
            <person name="Lavine L.C."/>
        </authorList>
    </citation>
    <scope>NUCLEOTIDE SEQUENCE</scope>
</reference>